<evidence type="ECO:0000256" key="3">
    <source>
        <dbReference type="SAM" id="Phobius"/>
    </source>
</evidence>
<dbReference type="STRING" id="471853.Bcav_3733"/>
<proteinExistence type="predicted"/>
<name>C5C3R6_BEUC1</name>
<keyword evidence="3" id="KW-0472">Membrane</keyword>
<evidence type="ECO:0000259" key="4">
    <source>
        <dbReference type="Pfam" id="PF14257"/>
    </source>
</evidence>
<keyword evidence="3" id="KW-1133">Transmembrane helix</keyword>
<organism evidence="5 6">
    <name type="scientific">Beutenbergia cavernae (strain ATCC BAA-8 / DSM 12333 / CCUG 43141 / JCM 11478 / NBRC 16432 / NCIMB 13614 / HKI 0122)</name>
    <dbReference type="NCBI Taxonomy" id="471853"/>
    <lineage>
        <taxon>Bacteria</taxon>
        <taxon>Bacillati</taxon>
        <taxon>Actinomycetota</taxon>
        <taxon>Actinomycetes</taxon>
        <taxon>Micrococcales</taxon>
        <taxon>Beutenbergiaceae</taxon>
        <taxon>Beutenbergia</taxon>
    </lineage>
</organism>
<feature type="domain" description="DUF4349" evidence="4">
    <location>
        <begin position="118"/>
        <end position="326"/>
    </location>
</feature>
<evidence type="ECO:0000313" key="6">
    <source>
        <dbReference type="Proteomes" id="UP000007962"/>
    </source>
</evidence>
<sequence length="354" mass="36116">MRRAQGSEDGTTTRTAVTLAPRFGVNSATTDPPRERAPYRSGMTQGHRVVRGVGGAVVAIFLGAILLVGCSGGGGSSGDDGIEGADGGGDMGANEGAGAEEAAADREAPAQDTDGEVRQVITTAMASVLVEDPAAAADELADTAEGAGGRVERRSEQAGDDVAAVSPSASVTVRVPSDDLTTVIDSLDDLGEVRDLNQESTDVTEAAQDLDARIAALETSTDRLLEIMAGAEDSSDLLAAESALSERQAELESLQSERDYLADQVAMSTLDVTFVAESEPTIEPSGFTGGIANGWRALVSFVGVVLAVTGALLPWLLVIGVPAALVTWVVRRRRGRVAVAPGGSSVVPKDDGGA</sequence>
<feature type="compositionally biased region" description="Gly residues" evidence="2">
    <location>
        <begin position="78"/>
        <end position="91"/>
    </location>
</feature>
<reference evidence="5 6" key="1">
    <citation type="journal article" date="2009" name="Stand. Genomic Sci.">
        <title>Complete genome sequence of Beutenbergia cavernae type strain (HKI 0122).</title>
        <authorList>
            <person name="Land M."/>
            <person name="Pukall R."/>
            <person name="Abt B."/>
            <person name="Goker M."/>
            <person name="Rohde M."/>
            <person name="Glavina Del Rio T."/>
            <person name="Tice H."/>
            <person name="Copeland A."/>
            <person name="Cheng J.F."/>
            <person name="Lucas S."/>
            <person name="Chen F."/>
            <person name="Nolan M."/>
            <person name="Bruce D."/>
            <person name="Goodwin L."/>
            <person name="Pitluck S."/>
            <person name="Ivanova N."/>
            <person name="Mavromatis K."/>
            <person name="Ovchinnikova G."/>
            <person name="Pati A."/>
            <person name="Chen A."/>
            <person name="Palaniappan K."/>
            <person name="Hauser L."/>
            <person name="Chang Y.J."/>
            <person name="Jefferies C.C."/>
            <person name="Saunders E."/>
            <person name="Brettin T."/>
            <person name="Detter J.C."/>
            <person name="Han C."/>
            <person name="Chain P."/>
            <person name="Bristow J."/>
            <person name="Eisen J.A."/>
            <person name="Markowitz V."/>
            <person name="Hugenholtz P."/>
            <person name="Kyrpides N.C."/>
            <person name="Klenk H.P."/>
            <person name="Lapidus A."/>
        </authorList>
    </citation>
    <scope>NUCLEOTIDE SEQUENCE [LARGE SCALE GENOMIC DNA]</scope>
    <source>
        <strain evidence="6">ATCC BAA-8 / DSM 12333 / NBRC 16432</strain>
    </source>
</reference>
<dbReference type="InterPro" id="IPR025645">
    <property type="entry name" value="DUF4349"/>
</dbReference>
<keyword evidence="6" id="KW-1185">Reference proteome</keyword>
<dbReference type="eggNOG" id="COG3206">
    <property type="taxonomic scope" value="Bacteria"/>
</dbReference>
<feature type="region of interest" description="Disordered" evidence="2">
    <location>
        <begin position="78"/>
        <end position="115"/>
    </location>
</feature>
<keyword evidence="1" id="KW-0175">Coiled coil</keyword>
<gene>
    <name evidence="5" type="ordered locus">Bcav_3733</name>
</gene>
<dbReference type="AlphaFoldDB" id="C5C3R6"/>
<dbReference type="HOGENOM" id="CLU_046535_0_0_11"/>
<feature type="transmembrane region" description="Helical" evidence="3">
    <location>
        <begin position="297"/>
        <end position="330"/>
    </location>
</feature>
<evidence type="ECO:0000313" key="5">
    <source>
        <dbReference type="EMBL" id="ACQ81975.1"/>
    </source>
</evidence>
<dbReference type="OrthoDB" id="186919at2"/>
<protein>
    <recommendedName>
        <fullName evidence="4">DUF4349 domain-containing protein</fullName>
    </recommendedName>
</protein>
<dbReference type="Proteomes" id="UP000007962">
    <property type="component" value="Chromosome"/>
</dbReference>
<dbReference type="KEGG" id="bcv:Bcav_3733"/>
<feature type="coiled-coil region" evidence="1">
    <location>
        <begin position="237"/>
        <end position="264"/>
    </location>
</feature>
<evidence type="ECO:0000256" key="2">
    <source>
        <dbReference type="SAM" id="MobiDB-lite"/>
    </source>
</evidence>
<dbReference type="EMBL" id="CP001618">
    <property type="protein sequence ID" value="ACQ81975.1"/>
    <property type="molecule type" value="Genomic_DNA"/>
</dbReference>
<accession>C5C3R6</accession>
<evidence type="ECO:0000256" key="1">
    <source>
        <dbReference type="SAM" id="Coils"/>
    </source>
</evidence>
<keyword evidence="3" id="KW-0812">Transmembrane</keyword>
<feature type="region of interest" description="Disordered" evidence="2">
    <location>
        <begin position="1"/>
        <end position="43"/>
    </location>
</feature>
<feature type="transmembrane region" description="Helical" evidence="3">
    <location>
        <begin position="49"/>
        <end position="69"/>
    </location>
</feature>
<feature type="region of interest" description="Disordered" evidence="2">
    <location>
        <begin position="143"/>
        <end position="169"/>
    </location>
</feature>
<dbReference type="Pfam" id="PF14257">
    <property type="entry name" value="DUF4349"/>
    <property type="match status" value="1"/>
</dbReference>
<feature type="compositionally biased region" description="Low complexity" evidence="2">
    <location>
        <begin position="92"/>
        <end position="101"/>
    </location>
</feature>